<dbReference type="SUPFAM" id="SSF56300">
    <property type="entry name" value="Metallo-dependent phosphatases"/>
    <property type="match status" value="1"/>
</dbReference>
<dbReference type="Gene3D" id="3.60.21.70">
    <property type="entry name" value="PhoD-like phosphatase"/>
    <property type="match status" value="1"/>
</dbReference>
<name>A0AAD4LSJ5_9AGAM</name>
<dbReference type="InterPro" id="IPR038607">
    <property type="entry name" value="PhoD-like_sf"/>
</dbReference>
<comment type="caution">
    <text evidence="3">The sequence shown here is derived from an EMBL/GenBank/DDBJ whole genome shotgun (WGS) entry which is preliminary data.</text>
</comment>
<evidence type="ECO:0000259" key="2">
    <source>
        <dbReference type="Pfam" id="PF09423"/>
    </source>
</evidence>
<reference evidence="3" key="1">
    <citation type="submission" date="2022-01" db="EMBL/GenBank/DDBJ databases">
        <title>Comparative genomics reveals a dynamic genome evolution in the ectomycorrhizal milk-cap (Lactarius) mushrooms.</title>
        <authorList>
            <consortium name="DOE Joint Genome Institute"/>
            <person name="Lebreton A."/>
            <person name="Tang N."/>
            <person name="Kuo A."/>
            <person name="LaButti K."/>
            <person name="Drula E."/>
            <person name="Barry K."/>
            <person name="Clum A."/>
            <person name="Lipzen A."/>
            <person name="Mousain D."/>
            <person name="Ng V."/>
            <person name="Wang R."/>
            <person name="Wang X."/>
            <person name="Dai Y."/>
            <person name="Henrissat B."/>
            <person name="Grigoriev I.V."/>
            <person name="Guerin-Laguette A."/>
            <person name="Yu F."/>
            <person name="Martin F.M."/>
        </authorList>
    </citation>
    <scope>NUCLEOTIDE SEQUENCE</scope>
    <source>
        <strain evidence="3">QP</strain>
    </source>
</reference>
<feature type="region of interest" description="Disordered" evidence="1">
    <location>
        <begin position="52"/>
        <end position="80"/>
    </location>
</feature>
<protein>
    <submittedName>
        <fullName evidence="3">PhoD-like phosphatase-domain-containing protein</fullName>
    </submittedName>
</protein>
<dbReference type="InterPro" id="IPR052900">
    <property type="entry name" value="Phospholipid_Metab_Enz"/>
</dbReference>
<dbReference type="InterPro" id="IPR029052">
    <property type="entry name" value="Metallo-depent_PP-like"/>
</dbReference>
<feature type="compositionally biased region" description="Basic and acidic residues" evidence="1">
    <location>
        <begin position="57"/>
        <end position="80"/>
    </location>
</feature>
<dbReference type="PANTHER" id="PTHR43606:SF2">
    <property type="entry name" value="ALKALINE PHOSPHATASE FAMILY PROTEIN (AFU_ORTHOLOGUE AFUA_5G03860)"/>
    <property type="match status" value="1"/>
</dbReference>
<dbReference type="PANTHER" id="PTHR43606">
    <property type="entry name" value="PHOSPHATASE, PUTATIVE (AFU_ORTHOLOGUE AFUA_6G08710)-RELATED"/>
    <property type="match status" value="1"/>
</dbReference>
<sequence>MTLTALYIGAVCSSLFRLSTYVFLRLIPIRWLKYVVPGLYLAYLTTIPLASRSPPPTREKEDRPISDAAKDDEPPTRAEELPNRNQDIFWELLFSLPTTRLTSVVTWSINTLLILLAADFVFTPLFDSATDVTFTRLGAVYPDAVKVTVRYPLFEDGATEHYVRVQWRTVPILHLGPESDWTNTTKLTKLWPSTEYEYTLANIERRILPYPISPIRFRTFPDSRLLTGSHFRFVASSCLKPNFPYAPFQNRRIKGFDLLADYLFPESALVDTPEAVPDSVASDNSTESLNPLKINVDIHANLSVSAVQDVIPATEHAVPTEFMLFLGDFVYADVPTYHGDSTHAYRRLYRRNYNSPSFRKIYERLPIIHTYDDHEPFLNADDAFRIYNGGGNYDSHTPGEHYHDFRYGDVAFFVMDTRRHRSGPFDGEAATRTMLGDAQLSALYEWLGKVNQTATFKFIVTSVPFTSLWTHDAQTDSWAAFDSEKASLLSALHTVPNVFLLSGDRHEFAAIEFNPVNEGAHVVHEFSTSPLSMFYVPLVRTLRVASEAVVRRTRLHIVDEENPPEEVVEEVPAERVFKYLPIGNYKWSTFEIDTRNPEHPKLNLEVVIDGKVAYNLPISGTPVKLRSSTALGSMVSDSFKEILDRVGLSPNRWF</sequence>
<evidence type="ECO:0000313" key="4">
    <source>
        <dbReference type="Proteomes" id="UP001201163"/>
    </source>
</evidence>
<accession>A0AAD4LSJ5</accession>
<dbReference type="Proteomes" id="UP001201163">
    <property type="component" value="Unassembled WGS sequence"/>
</dbReference>
<dbReference type="Pfam" id="PF09423">
    <property type="entry name" value="PhoD"/>
    <property type="match status" value="1"/>
</dbReference>
<gene>
    <name evidence="3" type="ORF">EDB92DRAFT_1828141</name>
</gene>
<feature type="domain" description="PhoD-like phosphatase metallophosphatase" evidence="2">
    <location>
        <begin position="398"/>
        <end position="540"/>
    </location>
</feature>
<dbReference type="EMBL" id="JAKELL010000001">
    <property type="protein sequence ID" value="KAH9001679.1"/>
    <property type="molecule type" value="Genomic_DNA"/>
</dbReference>
<evidence type="ECO:0000256" key="1">
    <source>
        <dbReference type="SAM" id="MobiDB-lite"/>
    </source>
</evidence>
<proteinExistence type="predicted"/>
<evidence type="ECO:0000313" key="3">
    <source>
        <dbReference type="EMBL" id="KAH9001679.1"/>
    </source>
</evidence>
<keyword evidence="4" id="KW-1185">Reference proteome</keyword>
<organism evidence="3 4">
    <name type="scientific">Lactarius akahatsu</name>
    <dbReference type="NCBI Taxonomy" id="416441"/>
    <lineage>
        <taxon>Eukaryota</taxon>
        <taxon>Fungi</taxon>
        <taxon>Dikarya</taxon>
        <taxon>Basidiomycota</taxon>
        <taxon>Agaricomycotina</taxon>
        <taxon>Agaricomycetes</taxon>
        <taxon>Russulales</taxon>
        <taxon>Russulaceae</taxon>
        <taxon>Lactarius</taxon>
    </lineage>
</organism>
<dbReference type="CDD" id="cd07389">
    <property type="entry name" value="MPP_PhoD"/>
    <property type="match status" value="1"/>
</dbReference>
<dbReference type="AlphaFoldDB" id="A0AAD4LSJ5"/>
<dbReference type="InterPro" id="IPR018946">
    <property type="entry name" value="PhoD-like_MPP"/>
</dbReference>